<dbReference type="PANTHER" id="PTHR47359">
    <property type="entry name" value="PEPTIDOGLYCAN DL-ENDOPEPTIDASE CWLO"/>
    <property type="match status" value="1"/>
</dbReference>
<feature type="coiled-coil region" evidence="5">
    <location>
        <begin position="52"/>
        <end position="100"/>
    </location>
</feature>
<evidence type="ECO:0000256" key="1">
    <source>
        <dbReference type="ARBA" id="ARBA00007074"/>
    </source>
</evidence>
<feature type="coiled-coil region" evidence="5">
    <location>
        <begin position="175"/>
        <end position="209"/>
    </location>
</feature>
<sequence length="350" mass="37627">MRRTQGFFFGRRSSSVSLVAAACLSVGLGGASVIGCAGIAGADDVDTMMKQMEELSHTATAKSEEIKELEGKIGDAKSQIAKLNKEAKAAQKDAALALGRRDDYQVDVDRIAQTRYRNTQNDAVIASFDSGNPQEVIDRAAYLGSISRSSERTLDGLQKTTREAANRATDADMALAVANYRTVELEANRDRLKREQKDLDKRIAALEERVDSLSPEQRARWERKNGPVDGARIPPSAHGNAAVSAAMSKLGSPYGWGATGPNEFDCSGLMVWAYAQQGKTIPRTSQAQLSGGTPVSLNDLQPGDIIGYYPGVTHVGMYIGDGKLVHASDYGIPVQVVPYDSMPIQGAVRF</sequence>
<comment type="similarity">
    <text evidence="1">Belongs to the peptidase C40 family.</text>
</comment>
<dbReference type="InterPro" id="IPR000064">
    <property type="entry name" value="NLP_P60_dom"/>
</dbReference>
<organism evidence="8 9">
    <name type="scientific">Corynebacterium aquatimens</name>
    <dbReference type="NCBI Taxonomy" id="1190508"/>
    <lineage>
        <taxon>Bacteria</taxon>
        <taxon>Bacillati</taxon>
        <taxon>Actinomycetota</taxon>
        <taxon>Actinomycetes</taxon>
        <taxon>Mycobacteriales</taxon>
        <taxon>Corynebacteriaceae</taxon>
        <taxon>Corynebacterium</taxon>
    </lineage>
</organism>
<dbReference type="PROSITE" id="PS51257">
    <property type="entry name" value="PROKAR_LIPOPROTEIN"/>
    <property type="match status" value="1"/>
</dbReference>
<dbReference type="Gene3D" id="6.10.250.3150">
    <property type="match status" value="1"/>
</dbReference>
<dbReference type="PANTHER" id="PTHR47359:SF3">
    <property type="entry name" value="NLP_P60 DOMAIN-CONTAINING PROTEIN-RELATED"/>
    <property type="match status" value="1"/>
</dbReference>
<dbReference type="EMBL" id="JADOUE010000001">
    <property type="protein sequence ID" value="MBG6121985.1"/>
    <property type="molecule type" value="Genomic_DNA"/>
</dbReference>
<comment type="caution">
    <text evidence="8">The sequence shown here is derived from an EMBL/GenBank/DDBJ whole genome shotgun (WGS) entry which is preliminary data.</text>
</comment>
<dbReference type="Proteomes" id="UP000658613">
    <property type="component" value="Unassembled WGS sequence"/>
</dbReference>
<evidence type="ECO:0000259" key="7">
    <source>
        <dbReference type="PROSITE" id="PS51935"/>
    </source>
</evidence>
<dbReference type="GO" id="GO:0008234">
    <property type="term" value="F:cysteine-type peptidase activity"/>
    <property type="evidence" value="ECO:0007669"/>
    <property type="project" value="UniProtKB-KW"/>
</dbReference>
<feature type="signal peptide" evidence="6">
    <location>
        <begin position="1"/>
        <end position="42"/>
    </location>
</feature>
<dbReference type="InterPro" id="IPR038765">
    <property type="entry name" value="Papain-like_cys_pep_sf"/>
</dbReference>
<evidence type="ECO:0000313" key="9">
    <source>
        <dbReference type="Proteomes" id="UP000658613"/>
    </source>
</evidence>
<keyword evidence="5" id="KW-0175">Coiled coil</keyword>
<keyword evidence="4" id="KW-0788">Thiol protease</keyword>
<dbReference type="GO" id="GO:0006508">
    <property type="term" value="P:proteolysis"/>
    <property type="evidence" value="ECO:0007669"/>
    <property type="project" value="UniProtKB-KW"/>
</dbReference>
<reference evidence="8" key="1">
    <citation type="submission" date="2020-11" db="EMBL/GenBank/DDBJ databases">
        <title>Sequencing the genomes of 1000 actinobacteria strains.</title>
        <authorList>
            <person name="Klenk H.-P."/>
        </authorList>
    </citation>
    <scope>NUCLEOTIDE SEQUENCE</scope>
    <source>
        <strain evidence="8">DSM 45632</strain>
    </source>
</reference>
<gene>
    <name evidence="8" type="ORF">IW254_000954</name>
</gene>
<dbReference type="InterPro" id="IPR051794">
    <property type="entry name" value="PG_Endopeptidase_C40"/>
</dbReference>
<evidence type="ECO:0000256" key="5">
    <source>
        <dbReference type="SAM" id="Coils"/>
    </source>
</evidence>
<name>A0A931DXL7_9CORY</name>
<dbReference type="Gene3D" id="3.90.1720.10">
    <property type="entry name" value="endopeptidase domain like (from Nostoc punctiforme)"/>
    <property type="match status" value="1"/>
</dbReference>
<evidence type="ECO:0000256" key="6">
    <source>
        <dbReference type="SAM" id="SignalP"/>
    </source>
</evidence>
<dbReference type="PROSITE" id="PS51935">
    <property type="entry name" value="NLPC_P60"/>
    <property type="match status" value="1"/>
</dbReference>
<feature type="domain" description="NlpC/P60" evidence="7">
    <location>
        <begin position="236"/>
        <end position="350"/>
    </location>
</feature>
<accession>A0A931DXL7</accession>
<feature type="chain" id="PRO_5037771785" evidence="6">
    <location>
        <begin position="43"/>
        <end position="350"/>
    </location>
</feature>
<dbReference type="RefSeq" id="WP_290178725.1">
    <property type="nucleotide sequence ID" value="NZ_CP046980.1"/>
</dbReference>
<keyword evidence="6" id="KW-0732">Signal</keyword>
<keyword evidence="2" id="KW-0645">Protease</keyword>
<dbReference type="Pfam" id="PF00877">
    <property type="entry name" value="NLPC_P60"/>
    <property type="match status" value="1"/>
</dbReference>
<evidence type="ECO:0000313" key="8">
    <source>
        <dbReference type="EMBL" id="MBG6121985.1"/>
    </source>
</evidence>
<keyword evidence="9" id="KW-1185">Reference proteome</keyword>
<keyword evidence="3 8" id="KW-0378">Hydrolase</keyword>
<dbReference type="SUPFAM" id="SSF54001">
    <property type="entry name" value="Cysteine proteinases"/>
    <property type="match status" value="1"/>
</dbReference>
<evidence type="ECO:0000256" key="3">
    <source>
        <dbReference type="ARBA" id="ARBA00022801"/>
    </source>
</evidence>
<protein>
    <submittedName>
        <fullName evidence="8">Cell wall-associated NlpC family hydrolase</fullName>
    </submittedName>
</protein>
<evidence type="ECO:0000256" key="4">
    <source>
        <dbReference type="ARBA" id="ARBA00022807"/>
    </source>
</evidence>
<dbReference type="AlphaFoldDB" id="A0A931DXL7"/>
<proteinExistence type="inferred from homology"/>
<evidence type="ECO:0000256" key="2">
    <source>
        <dbReference type="ARBA" id="ARBA00022670"/>
    </source>
</evidence>